<evidence type="ECO:0000313" key="2">
    <source>
        <dbReference type="EMBL" id="KFI24284.1"/>
    </source>
</evidence>
<reference evidence="2 3" key="1">
    <citation type="submission" date="2014-03" db="EMBL/GenBank/DDBJ databases">
        <title>Genome of Paenirhodobacter enshiensis DW2-9.</title>
        <authorList>
            <person name="Wang D."/>
            <person name="Wang G."/>
        </authorList>
    </citation>
    <scope>NUCLEOTIDE SEQUENCE [LARGE SCALE GENOMIC DNA]</scope>
    <source>
        <strain evidence="2 3">DW2-9</strain>
    </source>
</reference>
<dbReference type="STRING" id="1105367.CG50_10865"/>
<dbReference type="PROSITE" id="PS51724">
    <property type="entry name" value="SPOR"/>
    <property type="match status" value="1"/>
</dbReference>
<accession>A0A086XQI4</accession>
<dbReference type="InterPro" id="IPR007730">
    <property type="entry name" value="SPOR-like_dom"/>
</dbReference>
<dbReference type="EMBL" id="JFZB01000056">
    <property type="protein sequence ID" value="KFI24284.1"/>
    <property type="molecule type" value="Genomic_DNA"/>
</dbReference>
<dbReference type="GO" id="GO:0042834">
    <property type="term" value="F:peptidoglycan binding"/>
    <property type="evidence" value="ECO:0007669"/>
    <property type="project" value="InterPro"/>
</dbReference>
<dbReference type="eggNOG" id="COG3087">
    <property type="taxonomic scope" value="Bacteria"/>
</dbReference>
<protein>
    <recommendedName>
        <fullName evidence="1">SPOR domain-containing protein</fullName>
    </recommendedName>
</protein>
<dbReference type="PROSITE" id="PS51257">
    <property type="entry name" value="PROKAR_LIPOPROTEIN"/>
    <property type="match status" value="1"/>
</dbReference>
<keyword evidence="3" id="KW-1185">Reference proteome</keyword>
<dbReference type="InterPro" id="IPR036680">
    <property type="entry name" value="SPOR-like_sf"/>
</dbReference>
<proteinExistence type="predicted"/>
<dbReference type="Pfam" id="PF05036">
    <property type="entry name" value="SPOR"/>
    <property type="match status" value="1"/>
</dbReference>
<organism evidence="2 3">
    <name type="scientific">Paenirhodobacter enshiensis</name>
    <dbReference type="NCBI Taxonomy" id="1105367"/>
    <lineage>
        <taxon>Bacteria</taxon>
        <taxon>Pseudomonadati</taxon>
        <taxon>Pseudomonadota</taxon>
        <taxon>Alphaproteobacteria</taxon>
        <taxon>Rhodobacterales</taxon>
        <taxon>Rhodobacter group</taxon>
        <taxon>Paenirhodobacter</taxon>
    </lineage>
</organism>
<sequence>MQSFIRYGFTISTTLLLAGCVMGTGASGPQGTDAPRGASAAAGEIEAPNAYALTDTGLWDGRPSLGGTWIAVADVKDPDHVLIRNLANGKSVSGALFRRERANPGPRIQVSSDAAQALGMLAGAPVKLYVVALRKAEPAKAAEAAVASGAKSDAKVPAAAAKAAPAASPVAGAAKATAPVTAPAPAAVAPVATSSASVLLGTFGVEANARAVADRLGRGGIAATISPAGSKDKPLWRVLARPATGESAQDLLRKVKGLGFADAYIATK</sequence>
<dbReference type="Proteomes" id="UP000028824">
    <property type="component" value="Unassembled WGS sequence"/>
</dbReference>
<dbReference type="AlphaFoldDB" id="A0A086XQI4"/>
<feature type="domain" description="SPOR" evidence="1">
    <location>
        <begin position="190"/>
        <end position="268"/>
    </location>
</feature>
<evidence type="ECO:0000313" key="3">
    <source>
        <dbReference type="Proteomes" id="UP000028824"/>
    </source>
</evidence>
<dbReference type="Gene3D" id="3.30.70.1070">
    <property type="entry name" value="Sporulation related repeat"/>
    <property type="match status" value="1"/>
</dbReference>
<name>A0A086XQI4_9RHOB</name>
<evidence type="ECO:0000259" key="1">
    <source>
        <dbReference type="PROSITE" id="PS51724"/>
    </source>
</evidence>
<gene>
    <name evidence="2" type="ORF">CG50_10865</name>
</gene>
<comment type="caution">
    <text evidence="2">The sequence shown here is derived from an EMBL/GenBank/DDBJ whole genome shotgun (WGS) entry which is preliminary data.</text>
</comment>
<dbReference type="RefSeq" id="WP_036640262.1">
    <property type="nucleotide sequence ID" value="NZ_JFZB01000056.1"/>
</dbReference>
<dbReference type="OrthoDB" id="9766672at2"/>
<dbReference type="SUPFAM" id="SSF110997">
    <property type="entry name" value="Sporulation related repeat"/>
    <property type="match status" value="1"/>
</dbReference>